<dbReference type="EMBL" id="LOMZ01000001">
    <property type="protein sequence ID" value="PLC11025.1"/>
    <property type="molecule type" value="Genomic_DNA"/>
</dbReference>
<dbReference type="InterPro" id="IPR006015">
    <property type="entry name" value="Universal_stress_UspA"/>
</dbReference>
<evidence type="ECO:0000259" key="2">
    <source>
        <dbReference type="Pfam" id="PF00582"/>
    </source>
</evidence>
<accession>A0A2N4SYH1</accession>
<evidence type="ECO:0000256" key="1">
    <source>
        <dbReference type="ARBA" id="ARBA00008791"/>
    </source>
</evidence>
<comment type="caution">
    <text evidence="3">The sequence shown here is derived from an EMBL/GenBank/DDBJ whole genome shotgun (WGS) entry which is preliminary data.</text>
</comment>
<dbReference type="InterPro" id="IPR006016">
    <property type="entry name" value="UspA"/>
</dbReference>
<gene>
    <name evidence="3" type="ORF">AUQ48_00595</name>
</gene>
<reference evidence="3 4" key="1">
    <citation type="submission" date="2015-12" db="EMBL/GenBank/DDBJ databases">
        <authorList>
            <person name="Shamseldin A."/>
            <person name="Moawad H."/>
            <person name="Abd El-Rahim W.M."/>
            <person name="Sadowsky M.J."/>
        </authorList>
    </citation>
    <scope>NUCLEOTIDE SEQUENCE [LARGE SCALE GENOMIC DNA]</scope>
    <source>
        <strain evidence="3 4">S43</strain>
    </source>
</reference>
<name>A0A2N4SYH1_9MICC</name>
<feature type="domain" description="UspA" evidence="2">
    <location>
        <begin position="9"/>
        <end position="143"/>
    </location>
</feature>
<dbReference type="AlphaFoldDB" id="A0A2N4SYH1"/>
<dbReference type="Proteomes" id="UP000234632">
    <property type="component" value="Unassembled WGS sequence"/>
</dbReference>
<dbReference type="SUPFAM" id="SSF52402">
    <property type="entry name" value="Adenine nucleotide alpha hydrolases-like"/>
    <property type="match status" value="1"/>
</dbReference>
<dbReference type="PRINTS" id="PR01438">
    <property type="entry name" value="UNVRSLSTRESS"/>
</dbReference>
<organism evidence="3 4">
    <name type="scientific">Kocuria flava</name>
    <dbReference type="NCBI Taxonomy" id="446860"/>
    <lineage>
        <taxon>Bacteria</taxon>
        <taxon>Bacillati</taxon>
        <taxon>Actinomycetota</taxon>
        <taxon>Actinomycetes</taxon>
        <taxon>Micrococcales</taxon>
        <taxon>Micrococcaceae</taxon>
        <taxon>Kocuria</taxon>
    </lineage>
</organism>
<dbReference type="Gene3D" id="3.40.50.620">
    <property type="entry name" value="HUPs"/>
    <property type="match status" value="1"/>
</dbReference>
<sequence length="144" mass="15640">MTEPERPGERVVVGLDGSESSKEALREGLRLAQALDLPVEAVMCWEDPLLFESYRAVDPEEFRVASEQLLERTLAEVLGPERPARLTARLLRGRPAEQLIECSEGARMLVVGSRGRGGVAGMLLGSVGSALVSHARCPVLVVRH</sequence>
<dbReference type="InterPro" id="IPR014729">
    <property type="entry name" value="Rossmann-like_a/b/a_fold"/>
</dbReference>
<evidence type="ECO:0000313" key="3">
    <source>
        <dbReference type="EMBL" id="PLC11025.1"/>
    </source>
</evidence>
<dbReference type="Pfam" id="PF00582">
    <property type="entry name" value="Usp"/>
    <property type="match status" value="1"/>
</dbReference>
<dbReference type="PANTHER" id="PTHR46268:SF6">
    <property type="entry name" value="UNIVERSAL STRESS PROTEIN UP12"/>
    <property type="match status" value="1"/>
</dbReference>
<dbReference type="PANTHER" id="PTHR46268">
    <property type="entry name" value="STRESS RESPONSE PROTEIN NHAX"/>
    <property type="match status" value="1"/>
</dbReference>
<comment type="similarity">
    <text evidence="1">Belongs to the universal stress protein A family.</text>
</comment>
<proteinExistence type="inferred from homology"/>
<dbReference type="RefSeq" id="WP_101850792.1">
    <property type="nucleotide sequence ID" value="NZ_LOMZ01000001.1"/>
</dbReference>
<evidence type="ECO:0000313" key="4">
    <source>
        <dbReference type="Proteomes" id="UP000234632"/>
    </source>
</evidence>
<protein>
    <submittedName>
        <fullName evidence="3">Universal stress protein UspA</fullName>
    </submittedName>
</protein>